<dbReference type="Gene3D" id="3.40.50.360">
    <property type="match status" value="1"/>
</dbReference>
<dbReference type="AlphaFoldDB" id="A0A398DLL4"/>
<dbReference type="InterPro" id="IPR026816">
    <property type="entry name" value="Flavodoxin_dom"/>
</dbReference>
<dbReference type="EMBL" id="QXIW01000031">
    <property type="protein sequence ID" value="RIE12094.1"/>
    <property type="molecule type" value="Genomic_DNA"/>
</dbReference>
<evidence type="ECO:0000313" key="2">
    <source>
        <dbReference type="EMBL" id="RIE11500.1"/>
    </source>
</evidence>
<dbReference type="Pfam" id="PF12724">
    <property type="entry name" value="Flavodoxin_5"/>
    <property type="match status" value="1"/>
</dbReference>
<accession>A0A398DLL4</accession>
<gene>
    <name evidence="2" type="ORF">SMC2_08845</name>
    <name evidence="3" type="ORF">SMC3_06785</name>
</gene>
<evidence type="ECO:0000259" key="1">
    <source>
        <dbReference type="Pfam" id="PF12724"/>
    </source>
</evidence>
<evidence type="ECO:0000313" key="4">
    <source>
        <dbReference type="Proteomes" id="UP000265724"/>
    </source>
</evidence>
<dbReference type="EMBL" id="QXIX01000061">
    <property type="protein sequence ID" value="RIE11500.1"/>
    <property type="molecule type" value="Genomic_DNA"/>
</dbReference>
<dbReference type="Proteomes" id="UP000265724">
    <property type="component" value="Unassembled WGS sequence"/>
</dbReference>
<proteinExistence type="predicted"/>
<protein>
    <recommendedName>
        <fullName evidence="1">Flavodoxin domain-containing protein</fullName>
    </recommendedName>
</protein>
<name>A0A398DLL4_9BACT</name>
<dbReference type="InterPro" id="IPR029039">
    <property type="entry name" value="Flavoprotein-like_sf"/>
</dbReference>
<dbReference type="Proteomes" id="UP000266042">
    <property type="component" value="Unassembled WGS sequence"/>
</dbReference>
<dbReference type="SUPFAM" id="SSF52218">
    <property type="entry name" value="Flavoproteins"/>
    <property type="match status" value="1"/>
</dbReference>
<sequence length="152" mass="16477">MEPDMNIVNGGNMRVRVVYQSRTGNTKRVAEAMASAAGCVAEPVSAATVSEPVDMLFLGASIHAKDIDPSVKKFIEGLDPALVKHVTVFGTGFEGNKEMAVGIMKDLLAQRRIPVMSKHYFCLGKFLFFSFRHPNAQDLTGAEEFARSVLAG</sequence>
<organism evidence="3 5">
    <name type="scientific">Candidatus Cryosericum hinesii</name>
    <dbReference type="NCBI Taxonomy" id="2290915"/>
    <lineage>
        <taxon>Bacteria</taxon>
        <taxon>Pseudomonadati</taxon>
        <taxon>Caldisericota/Cryosericota group</taxon>
        <taxon>Candidatus Cryosericota</taxon>
        <taxon>Candidatus Cryosericia</taxon>
        <taxon>Candidatus Cryosericales</taxon>
        <taxon>Candidatus Cryosericaceae</taxon>
        <taxon>Candidatus Cryosericum</taxon>
    </lineage>
</organism>
<evidence type="ECO:0000313" key="3">
    <source>
        <dbReference type="EMBL" id="RIE12094.1"/>
    </source>
</evidence>
<keyword evidence="4" id="KW-1185">Reference proteome</keyword>
<evidence type="ECO:0000313" key="5">
    <source>
        <dbReference type="Proteomes" id="UP000266042"/>
    </source>
</evidence>
<reference evidence="4 5" key="1">
    <citation type="submission" date="2018-09" db="EMBL/GenBank/DDBJ databases">
        <title>Discovery and Ecogenomic Context for Candidatus Cryosericales, a Global Caldiserica Order Active in Thawing Permafrost.</title>
        <authorList>
            <person name="Martinez M.A."/>
            <person name="Woodcroft B.J."/>
            <person name="Ignacio Espinoza J.C."/>
            <person name="Zayed A."/>
            <person name="Singleton C.M."/>
            <person name="Boyd J."/>
            <person name="Li Y.-F."/>
            <person name="Purvine S."/>
            <person name="Maughan H."/>
            <person name="Hodgkins S.B."/>
            <person name="Anderson D."/>
            <person name="Sederholm M."/>
            <person name="Temperton B."/>
            <person name="Saleska S.R."/>
            <person name="Tyson G.W."/>
            <person name="Rich V.I."/>
        </authorList>
    </citation>
    <scope>NUCLEOTIDE SEQUENCE [LARGE SCALE GENOMIC DNA]</scope>
    <source>
        <strain evidence="2 4">SMC2</strain>
        <strain evidence="3 5">SMC3</strain>
    </source>
</reference>
<feature type="domain" description="Flavodoxin" evidence="1">
    <location>
        <begin position="17"/>
        <end position="92"/>
    </location>
</feature>
<comment type="caution">
    <text evidence="3">The sequence shown here is derived from an EMBL/GenBank/DDBJ whole genome shotgun (WGS) entry which is preliminary data.</text>
</comment>